<comment type="caution">
    <text evidence="1">The sequence shown here is derived from an EMBL/GenBank/DDBJ whole genome shotgun (WGS) entry which is preliminary data.</text>
</comment>
<sequence>LCIVRDAFKEIDWLASADVATVRQLTPPNALTDDLFSLGRESGFSDSILKLPGHHTLYHYLAQALRLREPVEWLSSLSIIRSWSKAVAAVAFENDHAAKDLFQLTLAKGCGLEETSSGAAQSTLVKKEVREAFSHTLSSSCNFLAAVAMESHLQTLDSRSAYRILEESAQDIIERYDTCSAMSSDNEMEGQEIAARAQRAASVLTVTLLARIVGCSLDPGLAHMDINDGILTIHRLYTQASRVTKHRLDVLESLPSLICSMAQISTRFRPTTTFEETKRAVHALAYYEGGISASSIWFLRRLAVDTADYFARNSSSAEYLAFAEDVKLRITESGEVDLRLSPFLASADGDGEAPGFRWEEGICEWVAATPKLVLKKPKILADKIPVPNHFRGAHGGKPSLRLSHVMLHGGPALDAAETYTEDGIAGPRLRGGGSPLPRRRGRCQLTDITNVAKNCQRKQTPCISDIEDDEDELTGIAEFVKSTVTKRSIAEVEDDEDELSFTETREKRQRRMRRAPRKRDAMRCLSYLAVFGREEAQIEKEAVAGESDDELSGF</sequence>
<dbReference type="Proteomes" id="UP001186974">
    <property type="component" value="Unassembled WGS sequence"/>
</dbReference>
<evidence type="ECO:0000313" key="2">
    <source>
        <dbReference type="Proteomes" id="UP001186974"/>
    </source>
</evidence>
<protein>
    <submittedName>
        <fullName evidence="1">Uncharacterized protein</fullName>
    </submittedName>
</protein>
<evidence type="ECO:0000313" key="1">
    <source>
        <dbReference type="EMBL" id="KAK3079058.1"/>
    </source>
</evidence>
<organism evidence="1 2">
    <name type="scientific">Coniosporium uncinatum</name>
    <dbReference type="NCBI Taxonomy" id="93489"/>
    <lineage>
        <taxon>Eukaryota</taxon>
        <taxon>Fungi</taxon>
        <taxon>Dikarya</taxon>
        <taxon>Ascomycota</taxon>
        <taxon>Pezizomycotina</taxon>
        <taxon>Dothideomycetes</taxon>
        <taxon>Dothideomycetes incertae sedis</taxon>
        <taxon>Coniosporium</taxon>
    </lineage>
</organism>
<feature type="non-terminal residue" evidence="1">
    <location>
        <position position="1"/>
    </location>
</feature>
<proteinExistence type="predicted"/>
<accession>A0ACC3DR78</accession>
<name>A0ACC3DR78_9PEZI</name>
<gene>
    <name evidence="1" type="ORF">LTS18_005854</name>
</gene>
<dbReference type="EMBL" id="JAWDJW010001407">
    <property type="protein sequence ID" value="KAK3079058.1"/>
    <property type="molecule type" value="Genomic_DNA"/>
</dbReference>
<keyword evidence="2" id="KW-1185">Reference proteome</keyword>
<reference evidence="1" key="1">
    <citation type="submission" date="2024-09" db="EMBL/GenBank/DDBJ databases">
        <title>Black Yeasts Isolated from many extreme environments.</title>
        <authorList>
            <person name="Coleine C."/>
            <person name="Stajich J.E."/>
            <person name="Selbmann L."/>
        </authorList>
    </citation>
    <scope>NUCLEOTIDE SEQUENCE</scope>
    <source>
        <strain evidence="1">CCFEE 5737</strain>
    </source>
</reference>